<evidence type="ECO:0000256" key="2">
    <source>
        <dbReference type="ARBA" id="ARBA00022884"/>
    </source>
</evidence>
<protein>
    <recommendedName>
        <fullName evidence="5">RRM domain-containing protein</fullName>
    </recommendedName>
</protein>
<dbReference type="InterPro" id="IPR012677">
    <property type="entry name" value="Nucleotide-bd_a/b_plait_sf"/>
</dbReference>
<accession>A0A1B6EKI6</accession>
<evidence type="ECO:0000256" key="4">
    <source>
        <dbReference type="SAM" id="MobiDB-lite"/>
    </source>
</evidence>
<evidence type="ECO:0000256" key="3">
    <source>
        <dbReference type="PROSITE-ProRule" id="PRU00176"/>
    </source>
</evidence>
<keyword evidence="1" id="KW-0677">Repeat</keyword>
<dbReference type="AlphaFoldDB" id="A0A1B6EKI6"/>
<dbReference type="InterPro" id="IPR050666">
    <property type="entry name" value="ESRP"/>
</dbReference>
<evidence type="ECO:0000256" key="1">
    <source>
        <dbReference type="ARBA" id="ARBA00022737"/>
    </source>
</evidence>
<dbReference type="EMBL" id="GECZ01031377">
    <property type="protein sequence ID" value="JAS38392.1"/>
    <property type="molecule type" value="Transcribed_RNA"/>
</dbReference>
<sequence>MGKKTGEAYVQFVNKETAEKALQRHREKIGHRYIEIFRSTMYELKNASNIGPERRSNFGNNRPAPYDRNERYGGNNTNRFQSSWDSGMMMGRNNMDSGNGMMNDWSDNYGMPNMKSGYIVHMRGLPFKATPFDIYDFFKPLRPTQVHIIMERSGRPSGEADVEFKTYEEADRAMSKDHETMQHRYIELFFDKRNFETNKMMPMNQYGNGGGPMGMGMAG</sequence>
<dbReference type="InterPro" id="IPR000504">
    <property type="entry name" value="RRM_dom"/>
</dbReference>
<gene>
    <name evidence="6" type="ORF">g.45231</name>
</gene>
<feature type="region of interest" description="Disordered" evidence="4">
    <location>
        <begin position="48"/>
        <end position="77"/>
    </location>
</feature>
<organism evidence="6">
    <name type="scientific">Cuerna arida</name>
    <dbReference type="NCBI Taxonomy" id="1464854"/>
    <lineage>
        <taxon>Eukaryota</taxon>
        <taxon>Metazoa</taxon>
        <taxon>Ecdysozoa</taxon>
        <taxon>Arthropoda</taxon>
        <taxon>Hexapoda</taxon>
        <taxon>Insecta</taxon>
        <taxon>Pterygota</taxon>
        <taxon>Neoptera</taxon>
        <taxon>Paraneoptera</taxon>
        <taxon>Hemiptera</taxon>
        <taxon>Auchenorrhyncha</taxon>
        <taxon>Membracoidea</taxon>
        <taxon>Cicadellidae</taxon>
        <taxon>Cicadellinae</taxon>
        <taxon>Proconiini</taxon>
        <taxon>Cuerna</taxon>
    </lineage>
</organism>
<keyword evidence="2 3" id="KW-0694">RNA-binding</keyword>
<dbReference type="SMART" id="SM00360">
    <property type="entry name" value="RRM"/>
    <property type="match status" value="1"/>
</dbReference>
<dbReference type="Gene3D" id="3.30.70.330">
    <property type="match status" value="2"/>
</dbReference>
<feature type="non-terminal residue" evidence="6">
    <location>
        <position position="219"/>
    </location>
</feature>
<dbReference type="PROSITE" id="PS50102">
    <property type="entry name" value="RRM"/>
    <property type="match status" value="1"/>
</dbReference>
<evidence type="ECO:0000259" key="5">
    <source>
        <dbReference type="PROSITE" id="PS50102"/>
    </source>
</evidence>
<name>A0A1B6EKI6_9HEMI</name>
<dbReference type="GO" id="GO:0003723">
    <property type="term" value="F:RNA binding"/>
    <property type="evidence" value="ECO:0007669"/>
    <property type="project" value="UniProtKB-UniRule"/>
</dbReference>
<dbReference type="InterPro" id="IPR035979">
    <property type="entry name" value="RBD_domain_sf"/>
</dbReference>
<proteinExistence type="predicted"/>
<reference evidence="6" key="1">
    <citation type="submission" date="2015-11" db="EMBL/GenBank/DDBJ databases">
        <title>De novo transcriptome assembly of four potential Pierce s Disease insect vectors from Arizona vineyards.</title>
        <authorList>
            <person name="Tassone E.E."/>
        </authorList>
    </citation>
    <scope>NUCLEOTIDE SEQUENCE</scope>
</reference>
<dbReference type="SUPFAM" id="SSF54928">
    <property type="entry name" value="RNA-binding domain, RBD"/>
    <property type="match status" value="2"/>
</dbReference>
<dbReference type="PANTHER" id="PTHR13976">
    <property type="entry name" value="HETEROGENEOUS NUCLEAR RIBONUCLEOPROTEIN-RELATED"/>
    <property type="match status" value="1"/>
</dbReference>
<feature type="domain" description="RRM" evidence="5">
    <location>
        <begin position="118"/>
        <end position="202"/>
    </location>
</feature>
<dbReference type="Pfam" id="PF00076">
    <property type="entry name" value="RRM_1"/>
    <property type="match status" value="1"/>
</dbReference>
<evidence type="ECO:0000313" key="6">
    <source>
        <dbReference type="EMBL" id="JAS38392.1"/>
    </source>
</evidence>